<gene>
    <name evidence="2" type="ORF">Gotri_025103</name>
</gene>
<comment type="caution">
    <text evidence="2">The sequence shown here is derived from an EMBL/GenBank/DDBJ whole genome shotgun (WGS) entry which is preliminary data.</text>
</comment>
<protein>
    <submittedName>
        <fullName evidence="2">Uncharacterized protein</fullName>
    </submittedName>
</protein>
<name>A0A7J9FKE1_9ROSI</name>
<reference evidence="2 3" key="1">
    <citation type="journal article" date="2019" name="Genome Biol. Evol.">
        <title>Insights into the evolution of the New World diploid cottons (Gossypium, subgenus Houzingenia) based on genome sequencing.</title>
        <authorList>
            <person name="Grover C.E."/>
            <person name="Arick M.A. 2nd"/>
            <person name="Thrash A."/>
            <person name="Conover J.L."/>
            <person name="Sanders W.S."/>
            <person name="Peterson D.G."/>
            <person name="Frelichowski J.E."/>
            <person name="Scheffler J.A."/>
            <person name="Scheffler B.E."/>
            <person name="Wendel J.F."/>
        </authorList>
    </citation>
    <scope>NUCLEOTIDE SEQUENCE [LARGE SCALE GENOMIC DNA]</scope>
    <source>
        <strain evidence="2">8</strain>
        <tissue evidence="2">Leaf</tissue>
    </source>
</reference>
<organism evidence="2 3">
    <name type="scientific">Gossypium trilobum</name>
    <dbReference type="NCBI Taxonomy" id="34281"/>
    <lineage>
        <taxon>Eukaryota</taxon>
        <taxon>Viridiplantae</taxon>
        <taxon>Streptophyta</taxon>
        <taxon>Embryophyta</taxon>
        <taxon>Tracheophyta</taxon>
        <taxon>Spermatophyta</taxon>
        <taxon>Magnoliopsida</taxon>
        <taxon>eudicotyledons</taxon>
        <taxon>Gunneridae</taxon>
        <taxon>Pentapetalae</taxon>
        <taxon>rosids</taxon>
        <taxon>malvids</taxon>
        <taxon>Malvales</taxon>
        <taxon>Malvaceae</taxon>
        <taxon>Malvoideae</taxon>
        <taxon>Gossypium</taxon>
    </lineage>
</organism>
<feature type="chain" id="PRO_5029754296" evidence="1">
    <location>
        <begin position="18"/>
        <end position="66"/>
    </location>
</feature>
<accession>A0A7J9FKE1</accession>
<keyword evidence="3" id="KW-1185">Reference proteome</keyword>
<sequence>MGKVLWLTLGMIMKTLHIPRLYLGKCPGPTRYISTKGTHHHKTSTISSRYLNIGKLPNRFRFQSRR</sequence>
<feature type="signal peptide" evidence="1">
    <location>
        <begin position="1"/>
        <end position="17"/>
    </location>
</feature>
<evidence type="ECO:0000256" key="1">
    <source>
        <dbReference type="SAM" id="SignalP"/>
    </source>
</evidence>
<proteinExistence type="predicted"/>
<evidence type="ECO:0000313" key="2">
    <source>
        <dbReference type="EMBL" id="MBA0785444.1"/>
    </source>
</evidence>
<evidence type="ECO:0000313" key="3">
    <source>
        <dbReference type="Proteomes" id="UP000593568"/>
    </source>
</evidence>
<keyword evidence="1" id="KW-0732">Signal</keyword>
<dbReference type="Proteomes" id="UP000593568">
    <property type="component" value="Unassembled WGS sequence"/>
</dbReference>
<dbReference type="AlphaFoldDB" id="A0A7J9FKE1"/>
<dbReference type="EMBL" id="JABEZW010218852">
    <property type="protein sequence ID" value="MBA0785444.1"/>
    <property type="molecule type" value="Genomic_DNA"/>
</dbReference>